<proteinExistence type="inferred from homology"/>
<dbReference type="InterPro" id="IPR010131">
    <property type="entry name" value="MdtP/NodT-like"/>
</dbReference>
<keyword evidence="2" id="KW-0564">Palmitate</keyword>
<dbReference type="Gene3D" id="1.20.1600.10">
    <property type="entry name" value="Outer membrane efflux proteins (OEP)"/>
    <property type="match status" value="1"/>
</dbReference>
<sequence>MMRDELKIIDSKTLRSTALSLIAAAVLTACVSTPVAEKPVLDLPQATSGPVAEDLGRWWLRYNDPALTALIERALTYNTDLKVTEARVAESAALLSVARSDLYPSLDAGFNASRSKATEAGVIPRPAGTYTSNNYQAGITIAYELDLWGRVRNANKAAMANLIASREAMAGFRSSLAAQVARGYFTLLATDRKLELTRQTLATREDAFQLAQKRLAGGTANNLVVQQAQSERDAIAASLPRLIAAQAQSERALALLAGDSPRAIVENRITRSKAEVLPPAPNVPEGLPSDMLARRPDIREAEANLAATQARVGQARAMYFPQIILTGSGGQESASLSDLFSGPALVWRLAASITQPIFGLAQIDAGVKAAEAREEAAKALYVKSVQTAFTEVYDAIGNMRAASDTLVAQERRSGALRTSLRVAQLRYDAGVSGYLELLDAERNLYSVDADRIDAQAFRLNASVDLFRALGGGWETAQITEQASAGTKGGK</sequence>
<keyword evidence="2" id="KW-1134">Transmembrane beta strand</keyword>
<evidence type="ECO:0000256" key="1">
    <source>
        <dbReference type="ARBA" id="ARBA00007613"/>
    </source>
</evidence>
<dbReference type="PANTHER" id="PTHR30203">
    <property type="entry name" value="OUTER MEMBRANE CATION EFFLUX PROTEIN"/>
    <property type="match status" value="1"/>
</dbReference>
<dbReference type="PROSITE" id="PS51257">
    <property type="entry name" value="PROKAR_LIPOPROTEIN"/>
    <property type="match status" value="1"/>
</dbReference>
<comment type="caution">
    <text evidence="3">The sequence shown here is derived from an EMBL/GenBank/DDBJ whole genome shotgun (WGS) entry which is preliminary data.</text>
</comment>
<keyword evidence="2" id="KW-0812">Transmembrane</keyword>
<dbReference type="PANTHER" id="PTHR30203:SF30">
    <property type="entry name" value="OUTER MEMBRANE PROTEIN-RELATED"/>
    <property type="match status" value="1"/>
</dbReference>
<comment type="subcellular location">
    <subcellularLocation>
        <location evidence="2">Cell membrane</location>
        <topology evidence="2">Lipid-anchor</topology>
    </subcellularLocation>
</comment>
<dbReference type="NCBIfam" id="TIGR01845">
    <property type="entry name" value="outer_NodT"/>
    <property type="match status" value="1"/>
</dbReference>
<evidence type="ECO:0000256" key="2">
    <source>
        <dbReference type="RuleBase" id="RU362097"/>
    </source>
</evidence>
<dbReference type="InterPro" id="IPR003423">
    <property type="entry name" value="OMP_efflux"/>
</dbReference>
<keyword evidence="2" id="KW-0449">Lipoprotein</keyword>
<dbReference type="SUPFAM" id="SSF56954">
    <property type="entry name" value="Outer membrane efflux proteins (OEP)"/>
    <property type="match status" value="1"/>
</dbReference>
<protein>
    <submittedName>
        <fullName evidence="3">Efflux transporter outer membrane subunit</fullName>
    </submittedName>
</protein>
<keyword evidence="2" id="KW-0472">Membrane</keyword>
<dbReference type="RefSeq" id="WP_327600368.1">
    <property type="nucleotide sequence ID" value="NZ_JAYXHS010000003.1"/>
</dbReference>
<reference evidence="3 4" key="1">
    <citation type="submission" date="2024-01" db="EMBL/GenBank/DDBJ databases">
        <title>Uliginosibacterium soil sp. nov.</title>
        <authorList>
            <person name="Lv Y."/>
        </authorList>
    </citation>
    <scope>NUCLEOTIDE SEQUENCE [LARGE SCALE GENOMIC DNA]</scope>
    <source>
        <strain evidence="3 4">H3</strain>
    </source>
</reference>
<dbReference type="Pfam" id="PF02321">
    <property type="entry name" value="OEP"/>
    <property type="match status" value="2"/>
</dbReference>
<dbReference type="Gene3D" id="2.20.200.10">
    <property type="entry name" value="Outer membrane efflux proteins (OEP)"/>
    <property type="match status" value="1"/>
</dbReference>
<gene>
    <name evidence="3" type="ORF">VVD49_16840</name>
</gene>
<keyword evidence="4" id="KW-1185">Reference proteome</keyword>
<evidence type="ECO:0000313" key="3">
    <source>
        <dbReference type="EMBL" id="MEC5387399.1"/>
    </source>
</evidence>
<dbReference type="Proteomes" id="UP001331561">
    <property type="component" value="Unassembled WGS sequence"/>
</dbReference>
<name>A0ABU6K681_9RHOO</name>
<comment type="similarity">
    <text evidence="1 2">Belongs to the outer membrane factor (OMF) (TC 1.B.17) family.</text>
</comment>
<accession>A0ABU6K681</accession>
<dbReference type="EMBL" id="JAYXHS010000003">
    <property type="protein sequence ID" value="MEC5387399.1"/>
    <property type="molecule type" value="Genomic_DNA"/>
</dbReference>
<organism evidence="3 4">
    <name type="scientific">Uliginosibacterium silvisoli</name>
    <dbReference type="NCBI Taxonomy" id="3114758"/>
    <lineage>
        <taxon>Bacteria</taxon>
        <taxon>Pseudomonadati</taxon>
        <taxon>Pseudomonadota</taxon>
        <taxon>Betaproteobacteria</taxon>
        <taxon>Rhodocyclales</taxon>
        <taxon>Zoogloeaceae</taxon>
        <taxon>Uliginosibacterium</taxon>
    </lineage>
</organism>
<evidence type="ECO:0000313" key="4">
    <source>
        <dbReference type="Proteomes" id="UP001331561"/>
    </source>
</evidence>